<accession>A0ABR0QCS1</accession>
<evidence type="ECO:0000313" key="2">
    <source>
        <dbReference type="Proteomes" id="UP001358586"/>
    </source>
</evidence>
<name>A0ABR0QCS1_GOSAR</name>
<keyword evidence="2" id="KW-1185">Reference proteome</keyword>
<dbReference type="Proteomes" id="UP001358586">
    <property type="component" value="Chromosome 4"/>
</dbReference>
<dbReference type="PANTHER" id="PTHR33710">
    <property type="entry name" value="BNAC02G09200D PROTEIN"/>
    <property type="match status" value="1"/>
</dbReference>
<reference evidence="1 2" key="1">
    <citation type="submission" date="2023-03" db="EMBL/GenBank/DDBJ databases">
        <title>WGS of Gossypium arboreum.</title>
        <authorList>
            <person name="Yu D."/>
        </authorList>
    </citation>
    <scope>NUCLEOTIDE SEQUENCE [LARGE SCALE GENOMIC DNA]</scope>
    <source>
        <tissue evidence="1">Leaf</tissue>
    </source>
</reference>
<dbReference type="EMBL" id="JARKNE010000004">
    <property type="protein sequence ID" value="KAK5837115.1"/>
    <property type="molecule type" value="Genomic_DNA"/>
</dbReference>
<evidence type="ECO:0000313" key="1">
    <source>
        <dbReference type="EMBL" id="KAK5837115.1"/>
    </source>
</evidence>
<evidence type="ECO:0008006" key="3">
    <source>
        <dbReference type="Google" id="ProtNLM"/>
    </source>
</evidence>
<sequence>MESAEFEDLGFEGPSFTWHKGRVSEFLDRQIENDALVNTFPNCTVTRLPTLKSDHRPLLLSLNLSLKLEGNLPKGKPFLFLEGWVHHPRVIFLKIIAPEQIGFIAGRNITDNVIFAQEVIHSMRCIPDFLRNGIMSTITGSSMHVLWNGI</sequence>
<protein>
    <recommendedName>
        <fullName evidence="3">Reverse transcriptase</fullName>
    </recommendedName>
</protein>
<dbReference type="SUPFAM" id="SSF56219">
    <property type="entry name" value="DNase I-like"/>
    <property type="match status" value="1"/>
</dbReference>
<gene>
    <name evidence="1" type="ORF">PVK06_012925</name>
</gene>
<comment type="caution">
    <text evidence="1">The sequence shown here is derived from an EMBL/GenBank/DDBJ whole genome shotgun (WGS) entry which is preliminary data.</text>
</comment>
<proteinExistence type="predicted"/>
<organism evidence="1 2">
    <name type="scientific">Gossypium arboreum</name>
    <name type="common">Tree cotton</name>
    <name type="synonym">Gossypium nanking</name>
    <dbReference type="NCBI Taxonomy" id="29729"/>
    <lineage>
        <taxon>Eukaryota</taxon>
        <taxon>Viridiplantae</taxon>
        <taxon>Streptophyta</taxon>
        <taxon>Embryophyta</taxon>
        <taxon>Tracheophyta</taxon>
        <taxon>Spermatophyta</taxon>
        <taxon>Magnoliopsida</taxon>
        <taxon>eudicotyledons</taxon>
        <taxon>Gunneridae</taxon>
        <taxon>Pentapetalae</taxon>
        <taxon>rosids</taxon>
        <taxon>malvids</taxon>
        <taxon>Malvales</taxon>
        <taxon>Malvaceae</taxon>
        <taxon>Malvoideae</taxon>
        <taxon>Gossypium</taxon>
    </lineage>
</organism>
<dbReference type="PANTHER" id="PTHR33710:SF77">
    <property type="entry name" value="DNASE I-LIKE SUPERFAMILY PROTEIN"/>
    <property type="match status" value="1"/>
</dbReference>
<dbReference type="InterPro" id="IPR036691">
    <property type="entry name" value="Endo/exonu/phosph_ase_sf"/>
</dbReference>